<reference evidence="3" key="1">
    <citation type="submission" date="2016-10" db="EMBL/GenBank/DDBJ databases">
        <authorList>
            <person name="Varghese N."/>
            <person name="Submissions S."/>
        </authorList>
    </citation>
    <scope>NUCLEOTIDE SEQUENCE [LARGE SCALE GENOMIC DNA]</scope>
    <source>
        <strain evidence="3">DSM 23439</strain>
    </source>
</reference>
<dbReference type="RefSeq" id="WP_217639649.1">
    <property type="nucleotide sequence ID" value="NZ_FOLY01000003.1"/>
</dbReference>
<feature type="region of interest" description="Disordered" evidence="1">
    <location>
        <begin position="1"/>
        <end position="24"/>
    </location>
</feature>
<name>A0A1I1JML1_9GAMM</name>
<dbReference type="InterPro" id="IPR029063">
    <property type="entry name" value="SAM-dependent_MTases_sf"/>
</dbReference>
<dbReference type="AlphaFoldDB" id="A0A1I1JML1"/>
<dbReference type="EMBL" id="FOLY01000003">
    <property type="protein sequence ID" value="SFC47143.1"/>
    <property type="molecule type" value="Genomic_DNA"/>
</dbReference>
<dbReference type="Pfam" id="PF06080">
    <property type="entry name" value="DUF938"/>
    <property type="match status" value="1"/>
</dbReference>
<dbReference type="InterPro" id="IPR010342">
    <property type="entry name" value="DUF938"/>
</dbReference>
<evidence type="ECO:0008006" key="4">
    <source>
        <dbReference type="Google" id="ProtNLM"/>
    </source>
</evidence>
<dbReference type="SUPFAM" id="SSF53335">
    <property type="entry name" value="S-adenosyl-L-methionine-dependent methyltransferases"/>
    <property type="match status" value="1"/>
</dbReference>
<dbReference type="CDD" id="cd02440">
    <property type="entry name" value="AdoMet_MTases"/>
    <property type="match status" value="1"/>
</dbReference>
<dbReference type="STRING" id="402385.SAMN05421848_1519"/>
<dbReference type="PANTHER" id="PTHR20974:SF0">
    <property type="entry name" value="UPF0585 PROTEIN CG18661"/>
    <property type="match status" value="1"/>
</dbReference>
<proteinExistence type="predicted"/>
<sequence length="224" mass="24785">MTTMDDTRATPDDHRQYSPAAQRNRGPLLEVLKSRLAPGARVLEIASGSGEHIIHFARALPENGFTPSDAHPAALASIRAWRDVLYQEGADVRLNPPLALEVGQQPWPLHDPIDVMLCFNMIHIAPWQATLDLFEGAARHLPPQGWLLLYGPFSRHGMHQAESNMAFDQGLKARDSRWGIRDLEQDVLPAAHDAGLALAEIIEMPANNLCVRLSRTGSHHAGHY</sequence>
<organism evidence="2 3">
    <name type="scientific">Kushneria avicenniae</name>
    <dbReference type="NCBI Taxonomy" id="402385"/>
    <lineage>
        <taxon>Bacteria</taxon>
        <taxon>Pseudomonadati</taxon>
        <taxon>Pseudomonadota</taxon>
        <taxon>Gammaproteobacteria</taxon>
        <taxon>Oceanospirillales</taxon>
        <taxon>Halomonadaceae</taxon>
        <taxon>Kushneria</taxon>
    </lineage>
</organism>
<dbReference type="Proteomes" id="UP000199046">
    <property type="component" value="Unassembled WGS sequence"/>
</dbReference>
<evidence type="ECO:0000313" key="2">
    <source>
        <dbReference type="EMBL" id="SFC47143.1"/>
    </source>
</evidence>
<evidence type="ECO:0000256" key="1">
    <source>
        <dbReference type="SAM" id="MobiDB-lite"/>
    </source>
</evidence>
<gene>
    <name evidence="2" type="ORF">SAMN05421848_1519</name>
</gene>
<accession>A0A1I1JML1</accession>
<dbReference type="Gene3D" id="3.40.50.150">
    <property type="entry name" value="Vaccinia Virus protein VP39"/>
    <property type="match status" value="1"/>
</dbReference>
<protein>
    <recommendedName>
        <fullName evidence="4">SAM-dependent methyltransferase</fullName>
    </recommendedName>
</protein>
<keyword evidence="3" id="KW-1185">Reference proteome</keyword>
<evidence type="ECO:0000313" key="3">
    <source>
        <dbReference type="Proteomes" id="UP000199046"/>
    </source>
</evidence>
<dbReference type="PANTHER" id="PTHR20974">
    <property type="entry name" value="UPF0585 PROTEIN CG18661"/>
    <property type="match status" value="1"/>
</dbReference>
<feature type="compositionally biased region" description="Basic and acidic residues" evidence="1">
    <location>
        <begin position="1"/>
        <end position="16"/>
    </location>
</feature>